<evidence type="ECO:0000313" key="2">
    <source>
        <dbReference type="Proteomes" id="UP000115385"/>
    </source>
</evidence>
<evidence type="ECO:0000313" key="1">
    <source>
        <dbReference type="EMBL" id="AHL89005.1"/>
    </source>
</evidence>
<dbReference type="Proteomes" id="UP000115385">
    <property type="component" value="Genome"/>
</dbReference>
<reference evidence="1 2" key="1">
    <citation type="submission" date="2013-04" db="EMBL/GenBank/DDBJ databases">
        <title>Complete genome sequence of Eggplant mottled dwarf nucleorhabdovirus.</title>
        <authorList>
            <person name="Babaei G."/>
            <person name="Koohi Habibi M."/>
            <person name="Massah A."/>
            <person name="Dizadji A."/>
        </authorList>
    </citation>
    <scope>NUCLEOTIDE SEQUENCE [LARGE SCALE GENOMIC DNA]</scope>
    <source>
        <strain evidence="1">Iran/SH-eg</strain>
    </source>
</reference>
<dbReference type="EMBL" id="KC905081">
    <property type="protein sequence ID" value="AHL89005.1"/>
    <property type="molecule type" value="Viral_cRNA"/>
</dbReference>
<proteinExistence type="predicted"/>
<sequence length="251" mass="27981">MINVIGRSSASVQGIYDVERDKVSLLSTVVGQPVSLNYIITIHMYEEEMRKAFEEGELHYHDIFDMIESALELPSTRPGAVKRSPPNMTTRVAKNILQICRIHAIHTNAKMVFMNTNTDHSNETPTLVIKEGETLVSPNYDSHVVEIVNQAGDNPLSGSYHLTLEKPYISSDSKIVGHLSFAAYVRAPPRGHAATRTRLNIRVLASKYQRNASQKVNSLFRKSIKRKGEDISKKTHSSGIMDAVAKILKPS</sequence>
<protein>
    <submittedName>
        <fullName evidence="1">Matrix protein</fullName>
    </submittedName>
</protein>
<accession>A0A059T9P8</accession>
<organism evidence="1 2">
    <name type="scientific">Eggplant mottled dwarf virus</name>
    <dbReference type="NCBI Taxonomy" id="488317"/>
    <lineage>
        <taxon>Viruses</taxon>
        <taxon>Riboviria</taxon>
        <taxon>Orthornavirae</taxon>
        <taxon>Negarnaviricota</taxon>
        <taxon>Haploviricotina</taxon>
        <taxon>Monjiviricetes</taxon>
        <taxon>Mononegavirales</taxon>
        <taxon>Rhabdoviridae</taxon>
        <taxon>Betarhabdovirinae</taxon>
        <taxon>Alphanucleorhabdovirus</taxon>
        <taxon>Alphanucleorhabdovirus melongenae</taxon>
    </lineage>
</organism>
<name>A0A059T9P8_9RHAB</name>
<gene>
    <name evidence="1" type="primary">M</name>
</gene>